<organism evidence="2 3">
    <name type="scientific">Acyrthosiphon pisum</name>
    <name type="common">Pea aphid</name>
    <dbReference type="NCBI Taxonomy" id="7029"/>
    <lineage>
        <taxon>Eukaryota</taxon>
        <taxon>Metazoa</taxon>
        <taxon>Ecdysozoa</taxon>
        <taxon>Arthropoda</taxon>
        <taxon>Hexapoda</taxon>
        <taxon>Insecta</taxon>
        <taxon>Pterygota</taxon>
        <taxon>Neoptera</taxon>
        <taxon>Paraneoptera</taxon>
        <taxon>Hemiptera</taxon>
        <taxon>Sternorrhyncha</taxon>
        <taxon>Aphidomorpha</taxon>
        <taxon>Aphidoidea</taxon>
        <taxon>Aphididae</taxon>
        <taxon>Macrosiphini</taxon>
        <taxon>Acyrthosiphon</taxon>
    </lineage>
</organism>
<dbReference type="RefSeq" id="XP_016657916.1">
    <property type="nucleotide sequence ID" value="XM_016802427.1"/>
</dbReference>
<dbReference type="Proteomes" id="UP000007819">
    <property type="component" value="Unassembled WGS sequence"/>
</dbReference>
<evidence type="ECO:0000313" key="2">
    <source>
        <dbReference type="EnsemblMetazoa" id="XP_016657916.1"/>
    </source>
</evidence>
<dbReference type="EnsemblMetazoa" id="XM_016802427.1">
    <property type="protein sequence ID" value="XP_016657916.1"/>
    <property type="gene ID" value="LOC107883063"/>
</dbReference>
<evidence type="ECO:0000313" key="3">
    <source>
        <dbReference type="Proteomes" id="UP000007819"/>
    </source>
</evidence>
<feature type="domain" description="DUF5641" evidence="1">
    <location>
        <begin position="39"/>
        <end position="133"/>
    </location>
</feature>
<dbReference type="PANTHER" id="PTHR47331">
    <property type="entry name" value="PHD-TYPE DOMAIN-CONTAINING PROTEIN"/>
    <property type="match status" value="1"/>
</dbReference>
<dbReference type="PANTHER" id="PTHR47331:SF5">
    <property type="entry name" value="RIBONUCLEASE H"/>
    <property type="match status" value="1"/>
</dbReference>
<reference evidence="2" key="2">
    <citation type="submission" date="2022-06" db="UniProtKB">
        <authorList>
            <consortium name="EnsemblMetazoa"/>
        </authorList>
    </citation>
    <scope>IDENTIFICATION</scope>
</reference>
<proteinExistence type="predicted"/>
<sequence>MSSDPSDLQALTPAHFLVGGPITMHPEPDLANEEQNSLRRWRYVQCLMQSFWRRWQTEYLPQLQIRGKWTTNSKELAVDDIVIVKDENMPPAKWKLARIIETHPGNDGRIRVITIRTANNTEMRQPVIKLCRLPVYETEEN</sequence>
<dbReference type="InterPro" id="IPR040676">
    <property type="entry name" value="DUF5641"/>
</dbReference>
<dbReference type="GeneID" id="107883063"/>
<evidence type="ECO:0000259" key="1">
    <source>
        <dbReference type="Pfam" id="PF18701"/>
    </source>
</evidence>
<dbReference type="Pfam" id="PF18701">
    <property type="entry name" value="DUF5641"/>
    <property type="match status" value="1"/>
</dbReference>
<accession>A0A8R2D2B6</accession>
<dbReference type="OrthoDB" id="6615888at2759"/>
<reference evidence="3" key="1">
    <citation type="submission" date="2010-06" db="EMBL/GenBank/DDBJ databases">
        <authorList>
            <person name="Jiang H."/>
            <person name="Abraham K."/>
            <person name="Ali S."/>
            <person name="Alsbrooks S.L."/>
            <person name="Anim B.N."/>
            <person name="Anosike U.S."/>
            <person name="Attaway T."/>
            <person name="Bandaranaike D.P."/>
            <person name="Battles P.K."/>
            <person name="Bell S.N."/>
            <person name="Bell A.V."/>
            <person name="Beltran B."/>
            <person name="Bickham C."/>
            <person name="Bustamante Y."/>
            <person name="Caleb T."/>
            <person name="Canada A."/>
            <person name="Cardenas V."/>
            <person name="Carter K."/>
            <person name="Chacko J."/>
            <person name="Chandrabose M.N."/>
            <person name="Chavez D."/>
            <person name="Chavez A."/>
            <person name="Chen L."/>
            <person name="Chu H.-S."/>
            <person name="Claassen K.J."/>
            <person name="Cockrell R."/>
            <person name="Collins M."/>
            <person name="Cooper J.A."/>
            <person name="Cree A."/>
            <person name="Curry S.M."/>
            <person name="Da Y."/>
            <person name="Dao M.D."/>
            <person name="Das B."/>
            <person name="Davila M.-L."/>
            <person name="Davy-Carroll L."/>
            <person name="Denson S."/>
            <person name="Dinh H."/>
            <person name="Ebong V.E."/>
            <person name="Edwards J.R."/>
            <person name="Egan A."/>
            <person name="El-Daye J."/>
            <person name="Escobedo L."/>
            <person name="Fernandez S."/>
            <person name="Fernando P.R."/>
            <person name="Flagg N."/>
            <person name="Forbes L.D."/>
            <person name="Fowler R.G."/>
            <person name="Fu Q."/>
            <person name="Gabisi R.A."/>
            <person name="Ganer J."/>
            <person name="Garbino Pronczuk A."/>
            <person name="Garcia R.M."/>
            <person name="Garner T."/>
            <person name="Garrett T.E."/>
            <person name="Gonzalez D.A."/>
            <person name="Hamid H."/>
            <person name="Hawkins E.S."/>
            <person name="Hirani K."/>
            <person name="Hogues M.E."/>
            <person name="Hollins B."/>
            <person name="Hsiao C.-H."/>
            <person name="Jabil R."/>
            <person name="James M.L."/>
            <person name="Jhangiani S.N."/>
            <person name="Johnson B."/>
            <person name="Johnson Q."/>
            <person name="Joshi V."/>
            <person name="Kalu J.B."/>
            <person name="Kam C."/>
            <person name="Kashfia A."/>
            <person name="Keebler J."/>
            <person name="Kisamo H."/>
            <person name="Kovar C.L."/>
            <person name="Lago L.A."/>
            <person name="Lai C.-Y."/>
            <person name="Laidlaw J."/>
            <person name="Lara F."/>
            <person name="Le T.-K."/>
            <person name="Lee S.L."/>
            <person name="Legall F.H."/>
            <person name="Lemon S.J."/>
            <person name="Lewis L.R."/>
            <person name="Li B."/>
            <person name="Liu Y."/>
            <person name="Liu Y.-S."/>
            <person name="Lopez J."/>
            <person name="Lozado R.J."/>
            <person name="Lu J."/>
            <person name="Madu R.C."/>
            <person name="Maheshwari M."/>
            <person name="Maheshwari R."/>
            <person name="Malloy K."/>
            <person name="Martinez E."/>
            <person name="Mathew T."/>
            <person name="Mercado I.C."/>
            <person name="Mercado C."/>
            <person name="Meyer B."/>
            <person name="Montgomery K."/>
            <person name="Morgan M.B."/>
            <person name="Munidasa M."/>
            <person name="Nazareth L.V."/>
            <person name="Nelson J."/>
            <person name="Ng B.M."/>
            <person name="Nguyen N.B."/>
            <person name="Nguyen P.Q."/>
            <person name="Nguyen T."/>
            <person name="Obregon M."/>
            <person name="Okwuonu G.O."/>
            <person name="Onwere C.G."/>
            <person name="Orozco G."/>
            <person name="Parra A."/>
            <person name="Patel S."/>
            <person name="Patil S."/>
            <person name="Perez A."/>
            <person name="Perez Y."/>
            <person name="Pham C."/>
            <person name="Primus E.L."/>
            <person name="Pu L.-L."/>
            <person name="Puazo M."/>
            <person name="Qin X."/>
            <person name="Quiroz J.B."/>
            <person name="Reese J."/>
            <person name="Richards S."/>
            <person name="Rives C.M."/>
            <person name="Robberts R."/>
            <person name="Ruiz S.J."/>
            <person name="Ruiz M.J."/>
            <person name="Santibanez J."/>
            <person name="Schneider B.W."/>
            <person name="Sisson I."/>
            <person name="Smith M."/>
            <person name="Sodergren E."/>
            <person name="Song X.-Z."/>
            <person name="Song B.B."/>
            <person name="Summersgill H."/>
            <person name="Thelus R."/>
            <person name="Thornton R.D."/>
            <person name="Trejos Z.Y."/>
            <person name="Usmani K."/>
            <person name="Vattathil S."/>
            <person name="Villasana D."/>
            <person name="Walker D.L."/>
            <person name="Wang S."/>
            <person name="Wang K."/>
            <person name="White C.S."/>
            <person name="Williams A.C."/>
            <person name="Williamson J."/>
            <person name="Wilson K."/>
            <person name="Woghiren I.O."/>
            <person name="Woodworth J.R."/>
            <person name="Worley K.C."/>
            <person name="Wright R.A."/>
            <person name="Wu W."/>
            <person name="Young L."/>
            <person name="Zhang L."/>
            <person name="Zhang J."/>
            <person name="Zhu Y."/>
            <person name="Muzny D.M."/>
            <person name="Weinstock G."/>
            <person name="Gibbs R.A."/>
        </authorList>
    </citation>
    <scope>NUCLEOTIDE SEQUENCE [LARGE SCALE GENOMIC DNA]</scope>
    <source>
        <strain evidence="3">LSR1</strain>
    </source>
</reference>
<dbReference type="AlphaFoldDB" id="A0A8R2D2B6"/>
<name>A0A8R2D2B6_ACYPI</name>
<dbReference type="KEGG" id="api:107883063"/>
<keyword evidence="3" id="KW-1185">Reference proteome</keyword>
<protein>
    <recommendedName>
        <fullName evidence="1">DUF5641 domain-containing protein</fullName>
    </recommendedName>
</protein>